<dbReference type="PANTHER" id="PTHR30336">
    <property type="entry name" value="INNER MEMBRANE PROTEIN, PROBABLE PERMEASE"/>
    <property type="match status" value="1"/>
</dbReference>
<gene>
    <name evidence="2" type="ORF">GCM10011332_31310</name>
</gene>
<dbReference type="InterPro" id="IPR003848">
    <property type="entry name" value="DUF218"/>
</dbReference>
<evidence type="ECO:0000313" key="3">
    <source>
        <dbReference type="Proteomes" id="UP000632498"/>
    </source>
</evidence>
<dbReference type="InterPro" id="IPR051599">
    <property type="entry name" value="Cell_Envelope_Assoc"/>
</dbReference>
<dbReference type="EMBL" id="BMHV01000035">
    <property type="protein sequence ID" value="GGF75013.1"/>
    <property type="molecule type" value="Genomic_DNA"/>
</dbReference>
<dbReference type="Pfam" id="PF02698">
    <property type="entry name" value="DUF218"/>
    <property type="match status" value="1"/>
</dbReference>
<accession>A0A917C8L2</accession>
<dbReference type="InterPro" id="IPR014729">
    <property type="entry name" value="Rossmann-like_a/b/a_fold"/>
</dbReference>
<feature type="domain" description="DUF218" evidence="1">
    <location>
        <begin position="5"/>
        <end position="131"/>
    </location>
</feature>
<name>A0A917C8L2_9PROT</name>
<protein>
    <recommendedName>
        <fullName evidence="1">DUF218 domain-containing protein</fullName>
    </recommendedName>
</protein>
<dbReference type="GO" id="GO:0005886">
    <property type="term" value="C:plasma membrane"/>
    <property type="evidence" value="ECO:0007669"/>
    <property type="project" value="TreeGrafter"/>
</dbReference>
<reference evidence="2" key="2">
    <citation type="submission" date="2020-09" db="EMBL/GenBank/DDBJ databases">
        <authorList>
            <person name="Sun Q."/>
            <person name="Zhou Y."/>
        </authorList>
    </citation>
    <scope>NUCLEOTIDE SEQUENCE</scope>
    <source>
        <strain evidence="2">CGMCC 1.15254</strain>
    </source>
</reference>
<keyword evidence="3" id="KW-1185">Reference proteome</keyword>
<evidence type="ECO:0000259" key="1">
    <source>
        <dbReference type="Pfam" id="PF02698"/>
    </source>
</evidence>
<dbReference type="RefSeq" id="WP_188666944.1">
    <property type="nucleotide sequence ID" value="NZ_BMHV01000035.1"/>
</dbReference>
<dbReference type="Gene3D" id="3.40.50.620">
    <property type="entry name" value="HUPs"/>
    <property type="match status" value="1"/>
</dbReference>
<proteinExistence type="predicted"/>
<dbReference type="Proteomes" id="UP000632498">
    <property type="component" value="Unassembled WGS sequence"/>
</dbReference>
<reference evidence="2" key="1">
    <citation type="journal article" date="2014" name="Int. J. Syst. Evol. Microbiol.">
        <title>Complete genome sequence of Corynebacterium casei LMG S-19264T (=DSM 44701T), isolated from a smear-ripened cheese.</title>
        <authorList>
            <consortium name="US DOE Joint Genome Institute (JGI-PGF)"/>
            <person name="Walter F."/>
            <person name="Albersmeier A."/>
            <person name="Kalinowski J."/>
            <person name="Ruckert C."/>
        </authorList>
    </citation>
    <scope>NUCLEOTIDE SEQUENCE</scope>
    <source>
        <strain evidence="2">CGMCC 1.15254</strain>
    </source>
</reference>
<sequence>MVNSVIIVLGAASTKEAGPSAALLRRTRSGCELALQKNDHDLLLCGGQTNSHHFVKEAEIMAKIALEHGLDDKRIVQEGQSRNTFENAIFAKRMIKEKGWQNITVVSDRVHLLRARMVFGALGIKARFVTAHADPKIGSGLLIAALYEVPALLWYAIRILSGHHKPYLNKS</sequence>
<dbReference type="CDD" id="cd06259">
    <property type="entry name" value="YdcF-like"/>
    <property type="match status" value="1"/>
</dbReference>
<evidence type="ECO:0000313" key="2">
    <source>
        <dbReference type="EMBL" id="GGF75013.1"/>
    </source>
</evidence>
<dbReference type="AlphaFoldDB" id="A0A917C8L2"/>
<comment type="caution">
    <text evidence="2">The sequence shown here is derived from an EMBL/GenBank/DDBJ whole genome shotgun (WGS) entry which is preliminary data.</text>
</comment>
<dbReference type="PANTHER" id="PTHR30336:SF20">
    <property type="entry name" value="DUF218 DOMAIN-CONTAINING PROTEIN"/>
    <property type="match status" value="1"/>
</dbReference>
<organism evidence="2 3">
    <name type="scientific">Terasakiella brassicae</name>
    <dbReference type="NCBI Taxonomy" id="1634917"/>
    <lineage>
        <taxon>Bacteria</taxon>
        <taxon>Pseudomonadati</taxon>
        <taxon>Pseudomonadota</taxon>
        <taxon>Alphaproteobacteria</taxon>
        <taxon>Rhodospirillales</taxon>
        <taxon>Terasakiellaceae</taxon>
        <taxon>Terasakiella</taxon>
    </lineage>
</organism>